<keyword evidence="14" id="KW-1185">Reference proteome</keyword>
<feature type="active site" description="Proton acceptor" evidence="9 10">
    <location>
        <position position="65"/>
    </location>
</feature>
<dbReference type="PANTHER" id="PTHR11264">
    <property type="entry name" value="URACIL-DNA GLYCOSYLASE"/>
    <property type="match status" value="1"/>
</dbReference>
<dbReference type="NCBIfam" id="NF003591">
    <property type="entry name" value="PRK05254.1-4"/>
    <property type="match status" value="1"/>
</dbReference>
<dbReference type="InterPro" id="IPR018085">
    <property type="entry name" value="Ura-DNA_Glyclase_AS"/>
</dbReference>
<dbReference type="SMART" id="SM00987">
    <property type="entry name" value="UreE_C"/>
    <property type="match status" value="1"/>
</dbReference>
<dbReference type="InterPro" id="IPR005122">
    <property type="entry name" value="Uracil-DNA_glycosylase-like"/>
</dbReference>
<dbReference type="NCBIfam" id="NF003589">
    <property type="entry name" value="PRK05254.1-2"/>
    <property type="match status" value="1"/>
</dbReference>
<dbReference type="HAMAP" id="MF_00148">
    <property type="entry name" value="UDG"/>
    <property type="match status" value="1"/>
</dbReference>
<dbReference type="Pfam" id="PF03167">
    <property type="entry name" value="UDG"/>
    <property type="match status" value="1"/>
</dbReference>
<feature type="domain" description="Uracil-DNA glycosylase-like" evidence="12">
    <location>
        <begin position="50"/>
        <end position="210"/>
    </location>
</feature>
<dbReference type="AlphaFoldDB" id="A0A841T7H1"/>
<dbReference type="CDD" id="cd10027">
    <property type="entry name" value="UDG-F1-like"/>
    <property type="match status" value="1"/>
</dbReference>
<dbReference type="GO" id="GO:0005737">
    <property type="term" value="C:cytoplasm"/>
    <property type="evidence" value="ECO:0007669"/>
    <property type="project" value="UniProtKB-SubCell"/>
</dbReference>
<keyword evidence="13" id="KW-0326">Glycosidase</keyword>
<comment type="catalytic activity">
    <reaction evidence="1 9 11">
        <text>Hydrolyzes single-stranded DNA or mismatched double-stranded DNA and polynucleotides, releasing free uracil.</text>
        <dbReference type="EC" id="3.2.2.27"/>
    </reaction>
</comment>
<keyword evidence="9" id="KW-0963">Cytoplasm</keyword>
<dbReference type="EC" id="3.2.2.27" evidence="4 9"/>
<protein>
    <recommendedName>
        <fullName evidence="5 9">Uracil-DNA glycosylase</fullName>
        <shortName evidence="9">UDG</shortName>
        <ecNumber evidence="4 9">3.2.2.27</ecNumber>
    </recommendedName>
</protein>
<keyword evidence="6 9" id="KW-0227">DNA damage</keyword>
<comment type="subcellular location">
    <subcellularLocation>
        <location evidence="9">Cytoplasm</location>
    </subcellularLocation>
</comment>
<dbReference type="NCBIfam" id="NF003592">
    <property type="entry name" value="PRK05254.1-5"/>
    <property type="match status" value="1"/>
</dbReference>
<comment type="similarity">
    <text evidence="3 9 11">Belongs to the uracil-DNA glycosylase (UDG) superfamily. UNG family.</text>
</comment>
<dbReference type="GO" id="GO:0097510">
    <property type="term" value="P:base-excision repair, AP site formation via deaminated base removal"/>
    <property type="evidence" value="ECO:0007669"/>
    <property type="project" value="TreeGrafter"/>
</dbReference>
<evidence type="ECO:0000256" key="10">
    <source>
        <dbReference type="PROSITE-ProRule" id="PRU10072"/>
    </source>
</evidence>
<evidence type="ECO:0000256" key="1">
    <source>
        <dbReference type="ARBA" id="ARBA00001400"/>
    </source>
</evidence>
<evidence type="ECO:0000256" key="7">
    <source>
        <dbReference type="ARBA" id="ARBA00022801"/>
    </source>
</evidence>
<comment type="caution">
    <text evidence="13">The sequence shown here is derived from an EMBL/GenBank/DDBJ whole genome shotgun (WGS) entry which is preliminary data.</text>
</comment>
<evidence type="ECO:0000256" key="5">
    <source>
        <dbReference type="ARBA" id="ARBA00018429"/>
    </source>
</evidence>
<dbReference type="SMART" id="SM00986">
    <property type="entry name" value="UDG"/>
    <property type="match status" value="1"/>
</dbReference>
<keyword evidence="8 9" id="KW-0234">DNA repair</keyword>
<dbReference type="SUPFAM" id="SSF52141">
    <property type="entry name" value="Uracil-DNA glycosylase-like"/>
    <property type="match status" value="1"/>
</dbReference>
<evidence type="ECO:0000259" key="12">
    <source>
        <dbReference type="SMART" id="SM00986"/>
    </source>
</evidence>
<proteinExistence type="inferred from homology"/>
<evidence type="ECO:0000256" key="9">
    <source>
        <dbReference type="HAMAP-Rule" id="MF_00148"/>
    </source>
</evidence>
<sequence length="244" mass="27438">MAVVFDNEWGPLLQPELDKPYCQKLRMQLEEEYRDRTVYPDRHHIFQALHLTSYEDAKVVILGQDPYHGAGQAHGLSFSVLPGVRTPPSLQNIYKELRDDLGCAVPSHGFLEHWARQGVLLLNAVLTVREGEPNSHRKLGWETFTTAVIAALNERERPLAFILWGRNAQEKAAFIDRERHLVIESAHPSPLSARNGFFGSKPFSRANAFLKANGLAEIDWPVPELEERATVEAADGRKSGRGLA</sequence>
<gene>
    <name evidence="9" type="primary">ung</name>
    <name evidence="13" type="ORF">H4Q31_08035</name>
</gene>
<organism evidence="13 14">
    <name type="scientific">Cohnella lubricantis</name>
    <dbReference type="NCBI Taxonomy" id="2163172"/>
    <lineage>
        <taxon>Bacteria</taxon>
        <taxon>Bacillati</taxon>
        <taxon>Bacillota</taxon>
        <taxon>Bacilli</taxon>
        <taxon>Bacillales</taxon>
        <taxon>Paenibacillaceae</taxon>
        <taxon>Cohnella</taxon>
    </lineage>
</organism>
<evidence type="ECO:0000313" key="13">
    <source>
        <dbReference type="EMBL" id="MBB6677274.1"/>
    </source>
</evidence>
<evidence type="ECO:0000256" key="3">
    <source>
        <dbReference type="ARBA" id="ARBA00008184"/>
    </source>
</evidence>
<dbReference type="InterPro" id="IPR002043">
    <property type="entry name" value="UDG_fam1"/>
</dbReference>
<dbReference type="InterPro" id="IPR036895">
    <property type="entry name" value="Uracil-DNA_glycosylase-like_sf"/>
</dbReference>
<dbReference type="NCBIfam" id="TIGR00628">
    <property type="entry name" value="ung"/>
    <property type="match status" value="1"/>
</dbReference>
<comment type="function">
    <text evidence="2 9 11">Excises uracil residues from the DNA which can arise as a result of misincorporation of dUMP residues by DNA polymerase or due to deamination of cytosine.</text>
</comment>
<keyword evidence="7 9" id="KW-0378">Hydrolase</keyword>
<dbReference type="NCBIfam" id="NF003588">
    <property type="entry name" value="PRK05254.1-1"/>
    <property type="match status" value="1"/>
</dbReference>
<dbReference type="Gene3D" id="3.40.470.10">
    <property type="entry name" value="Uracil-DNA glycosylase-like domain"/>
    <property type="match status" value="1"/>
</dbReference>
<accession>A0A841T7H1</accession>
<evidence type="ECO:0000256" key="4">
    <source>
        <dbReference type="ARBA" id="ARBA00012030"/>
    </source>
</evidence>
<evidence type="ECO:0000256" key="2">
    <source>
        <dbReference type="ARBA" id="ARBA00002631"/>
    </source>
</evidence>
<dbReference type="PROSITE" id="PS00130">
    <property type="entry name" value="U_DNA_GLYCOSYLASE"/>
    <property type="match status" value="1"/>
</dbReference>
<reference evidence="13 14" key="1">
    <citation type="submission" date="2020-08" db="EMBL/GenBank/DDBJ databases">
        <title>Cohnella phylogeny.</title>
        <authorList>
            <person name="Dunlap C."/>
        </authorList>
    </citation>
    <scope>NUCLEOTIDE SEQUENCE [LARGE SCALE GENOMIC DNA]</scope>
    <source>
        <strain evidence="13 14">DSM 103658</strain>
    </source>
</reference>
<dbReference type="RefSeq" id="WP_185178545.1">
    <property type="nucleotide sequence ID" value="NZ_CBCSEP010000004.1"/>
</dbReference>
<evidence type="ECO:0000256" key="11">
    <source>
        <dbReference type="RuleBase" id="RU003780"/>
    </source>
</evidence>
<evidence type="ECO:0000256" key="6">
    <source>
        <dbReference type="ARBA" id="ARBA00022763"/>
    </source>
</evidence>
<dbReference type="Proteomes" id="UP000574133">
    <property type="component" value="Unassembled WGS sequence"/>
</dbReference>
<evidence type="ECO:0000313" key="14">
    <source>
        <dbReference type="Proteomes" id="UP000574133"/>
    </source>
</evidence>
<name>A0A841T7H1_9BACL</name>
<dbReference type="PANTHER" id="PTHR11264:SF0">
    <property type="entry name" value="URACIL-DNA GLYCOSYLASE"/>
    <property type="match status" value="1"/>
</dbReference>
<dbReference type="FunFam" id="3.40.470.10:FF:000001">
    <property type="entry name" value="Uracil-DNA glycosylase"/>
    <property type="match status" value="1"/>
</dbReference>
<evidence type="ECO:0000256" key="8">
    <source>
        <dbReference type="ARBA" id="ARBA00023204"/>
    </source>
</evidence>
<dbReference type="EMBL" id="JACJVN010000028">
    <property type="protein sequence ID" value="MBB6677274.1"/>
    <property type="molecule type" value="Genomic_DNA"/>
</dbReference>
<dbReference type="GO" id="GO:0004844">
    <property type="term" value="F:uracil DNA N-glycosylase activity"/>
    <property type="evidence" value="ECO:0007669"/>
    <property type="project" value="UniProtKB-UniRule"/>
</dbReference>